<protein>
    <recommendedName>
        <fullName evidence="7">Putative adenylate kinase</fullName>
        <shortName evidence="7">AK</shortName>
        <ecNumber evidence="7">2.7.4.3</ecNumber>
    </recommendedName>
    <alternativeName>
        <fullName evidence="7">ATP-AMP transphosphorylase</fullName>
    </alternativeName>
</protein>
<comment type="subunit">
    <text evidence="7">Interacts with uS11. Not a structural component of 40S pre-ribosomes, but transiently interacts with them by binding to uS11.</text>
</comment>
<feature type="binding site" evidence="7">
    <location>
        <position position="15"/>
    </location>
    <ligand>
        <name>ATP</name>
        <dbReference type="ChEBI" id="CHEBI:30616"/>
    </ligand>
</feature>
<evidence type="ECO:0000256" key="7">
    <source>
        <dbReference type="HAMAP-Rule" id="MF_00039"/>
    </source>
</evidence>
<comment type="caution">
    <text evidence="8">The sequence shown here is derived from an EMBL/GenBank/DDBJ whole genome shotgun (WGS) entry which is preliminary data.</text>
</comment>
<comment type="caution">
    <text evidence="7">Lacks conserved residue(s) required for the propagation of feature annotation.</text>
</comment>
<dbReference type="GO" id="GO:0006364">
    <property type="term" value="P:rRNA processing"/>
    <property type="evidence" value="ECO:0007669"/>
    <property type="project" value="UniProtKB-KW"/>
</dbReference>
<feature type="binding site" evidence="7">
    <location>
        <position position="14"/>
    </location>
    <ligand>
        <name>ATP</name>
        <dbReference type="ChEBI" id="CHEBI:30616"/>
    </ligand>
</feature>
<evidence type="ECO:0000256" key="1">
    <source>
        <dbReference type="ARBA" id="ARBA00022517"/>
    </source>
</evidence>
<evidence type="ECO:0000256" key="6">
    <source>
        <dbReference type="ARBA" id="ARBA00022840"/>
    </source>
</evidence>
<evidence type="ECO:0000256" key="4">
    <source>
        <dbReference type="ARBA" id="ARBA00022741"/>
    </source>
</evidence>
<evidence type="ECO:0000256" key="2">
    <source>
        <dbReference type="ARBA" id="ARBA00022552"/>
    </source>
</evidence>
<dbReference type="InterPro" id="IPR020618">
    <property type="entry name" value="Adenyl_kinase_AK6"/>
</dbReference>
<evidence type="ECO:0000313" key="9">
    <source>
        <dbReference type="EMBL" id="HHP04668.1"/>
    </source>
</evidence>
<comment type="function">
    <text evidence="7">Broad-specificity nucleoside monophosphate (NMP) kinase that catalyzes the reversible transfer of the terminal phosphate group between nucleoside triphosphates and monophosphates. Has also ATPase activity. Involved in the late maturation steps of the 30S ribosomal particles, specifically 16S rRNA maturation. While NMP activity is not required for ribosome maturation, ATPase activity is. Associates transiently with small ribosomal subunit protein uS11. ATP hydrolysis breaks the interaction with uS11. May temporarily remove uS11 from the ribosome to enable a conformational change of the ribosomal RNA that is needed for the final maturation step of the small ribosomal subunit.</text>
</comment>
<gene>
    <name evidence="9" type="ORF">ENM88_02825</name>
    <name evidence="8" type="ORF">ENP77_01350</name>
</gene>
<dbReference type="EC" id="2.7.4.3" evidence="7"/>
<organism evidence="8">
    <name type="scientific">Thermofilum pendens</name>
    <dbReference type="NCBI Taxonomy" id="2269"/>
    <lineage>
        <taxon>Archaea</taxon>
        <taxon>Thermoproteota</taxon>
        <taxon>Thermoprotei</taxon>
        <taxon>Thermofilales</taxon>
        <taxon>Thermofilaceae</taxon>
        <taxon>Thermofilum</taxon>
    </lineage>
</organism>
<feature type="binding site" evidence="7">
    <location>
        <position position="16"/>
    </location>
    <ligand>
        <name>ATP</name>
        <dbReference type="ChEBI" id="CHEBI:30616"/>
    </ligand>
</feature>
<dbReference type="SUPFAM" id="SSF52540">
    <property type="entry name" value="P-loop containing nucleoside triphosphate hydrolases"/>
    <property type="match status" value="1"/>
</dbReference>
<feature type="binding site" evidence="7">
    <location>
        <position position="107"/>
    </location>
    <ligand>
        <name>ATP</name>
        <dbReference type="ChEBI" id="CHEBI:30616"/>
    </ligand>
</feature>
<proteinExistence type="inferred from homology"/>
<sequence length="185" mass="21085">MRVALVITGTPGVGKTSVAQRLAQRTGRVYLDIARLVIEHRLHMGFDEEHKAYVVDIQRCREYLDQMLTCGEVLDTHVVEAIPPSKVSYAFVLRLDPLQLRERLRARGYPERKIRENVEAEILGVVLADAVAHLGRERVYEVDTTNLSIDEVVQAILDGLTCEEALKKMRPGTVDWLSKYYNLLR</sequence>
<dbReference type="GO" id="GO:0004017">
    <property type="term" value="F:AMP kinase activity"/>
    <property type="evidence" value="ECO:0007669"/>
    <property type="project" value="UniProtKB-UniRule"/>
</dbReference>
<comment type="catalytic activity">
    <reaction evidence="7">
        <text>ATP + H2O = ADP + phosphate + H(+)</text>
        <dbReference type="Rhea" id="RHEA:13065"/>
        <dbReference type="ChEBI" id="CHEBI:15377"/>
        <dbReference type="ChEBI" id="CHEBI:15378"/>
        <dbReference type="ChEBI" id="CHEBI:30616"/>
        <dbReference type="ChEBI" id="CHEBI:43474"/>
        <dbReference type="ChEBI" id="CHEBI:456216"/>
    </reaction>
</comment>
<dbReference type="Pfam" id="PF13238">
    <property type="entry name" value="AAA_18"/>
    <property type="match status" value="1"/>
</dbReference>
<feature type="region of interest" description="LID" evidence="7">
    <location>
        <begin position="106"/>
        <end position="116"/>
    </location>
</feature>
<keyword evidence="2 7" id="KW-0698">rRNA processing</keyword>
<name>A0A7C1P696_THEPE</name>
<dbReference type="AlphaFoldDB" id="A0A7C1P696"/>
<evidence type="ECO:0000256" key="5">
    <source>
        <dbReference type="ARBA" id="ARBA00022777"/>
    </source>
</evidence>
<dbReference type="GO" id="GO:0016887">
    <property type="term" value="F:ATP hydrolysis activity"/>
    <property type="evidence" value="ECO:0007669"/>
    <property type="project" value="InterPro"/>
</dbReference>
<feature type="binding site" evidence="7">
    <location>
        <position position="17"/>
    </location>
    <ligand>
        <name>ATP</name>
        <dbReference type="ChEBI" id="CHEBI:30616"/>
    </ligand>
</feature>
<dbReference type="GO" id="GO:0042274">
    <property type="term" value="P:ribosomal small subunit biogenesis"/>
    <property type="evidence" value="ECO:0007669"/>
    <property type="project" value="UniProtKB-UniRule"/>
</dbReference>
<reference evidence="8" key="1">
    <citation type="journal article" date="2020" name="mSystems">
        <title>Genome- and Community-Level Interaction Insights into Carbon Utilization and Element Cycling Functions of Hydrothermarchaeota in Hydrothermal Sediment.</title>
        <authorList>
            <person name="Zhou Z."/>
            <person name="Liu Y."/>
            <person name="Xu W."/>
            <person name="Pan J."/>
            <person name="Luo Z.H."/>
            <person name="Li M."/>
        </authorList>
    </citation>
    <scope>NUCLEOTIDE SEQUENCE [LARGE SCALE GENOMIC DNA]</scope>
    <source>
        <strain evidence="9">SpSt-1125</strain>
        <strain evidence="8">SpSt-25</strain>
    </source>
</reference>
<feature type="binding site" evidence="7">
    <location>
        <position position="12"/>
    </location>
    <ligand>
        <name>ATP</name>
        <dbReference type="ChEBI" id="CHEBI:30616"/>
    </ligand>
</feature>
<keyword evidence="3 7" id="KW-0808">Transferase</keyword>
<keyword evidence="4 7" id="KW-0547">Nucleotide-binding</keyword>
<dbReference type="HAMAP" id="MF_00039">
    <property type="entry name" value="Adenylate_kinase_AK6"/>
    <property type="match status" value="1"/>
</dbReference>
<comment type="similarity">
    <text evidence="7">Belongs to the adenylate kinase family. AK6 subfamily.</text>
</comment>
<dbReference type="InterPro" id="IPR027417">
    <property type="entry name" value="P-loop_NTPase"/>
</dbReference>
<keyword evidence="1 7" id="KW-0690">Ribosome biogenesis</keyword>
<dbReference type="PANTHER" id="PTHR12595">
    <property type="entry name" value="POS9-ACTIVATING FACTOR FAP7-RELATED"/>
    <property type="match status" value="1"/>
</dbReference>
<evidence type="ECO:0000313" key="8">
    <source>
        <dbReference type="EMBL" id="HEB48428.1"/>
    </source>
</evidence>
<comment type="catalytic activity">
    <reaction evidence="7">
        <text>AMP + ATP = 2 ADP</text>
        <dbReference type="Rhea" id="RHEA:12973"/>
        <dbReference type="ChEBI" id="CHEBI:30616"/>
        <dbReference type="ChEBI" id="CHEBI:456215"/>
        <dbReference type="ChEBI" id="CHEBI:456216"/>
        <dbReference type="EC" id="2.7.4.3"/>
    </reaction>
</comment>
<dbReference type="GO" id="GO:0005524">
    <property type="term" value="F:ATP binding"/>
    <property type="evidence" value="ECO:0007669"/>
    <property type="project" value="UniProtKB-UniRule"/>
</dbReference>
<keyword evidence="6 7" id="KW-0067">ATP-binding</keyword>
<dbReference type="PANTHER" id="PTHR12595:SF0">
    <property type="entry name" value="ADENYLATE KINASE ISOENZYME 6"/>
    <property type="match status" value="1"/>
</dbReference>
<dbReference type="EMBL" id="DRZM01000089">
    <property type="protein sequence ID" value="HHP04668.1"/>
    <property type="molecule type" value="Genomic_DNA"/>
</dbReference>
<evidence type="ECO:0000256" key="3">
    <source>
        <dbReference type="ARBA" id="ARBA00022679"/>
    </source>
</evidence>
<dbReference type="EMBL" id="DSKP01000048">
    <property type="protein sequence ID" value="HEB48428.1"/>
    <property type="molecule type" value="Genomic_DNA"/>
</dbReference>
<keyword evidence="5 7" id="KW-0418">Kinase</keyword>
<accession>A0A7C1P696</accession>
<dbReference type="Gene3D" id="3.40.50.300">
    <property type="entry name" value="P-loop containing nucleotide triphosphate hydrolases"/>
    <property type="match status" value="1"/>
</dbReference>